<protein>
    <submittedName>
        <fullName evidence="1">Uncharacterized protein</fullName>
    </submittedName>
</protein>
<sequence length="51" mass="6033">MLRFQINGSLIPPSKRLHLRSRFQLVYCVFFSLFDFHTLAASPRNREGAFF</sequence>
<reference evidence="1" key="1">
    <citation type="journal article" date="2023" name="Science">
        <title>Genome structures resolve the early diversification of teleost fishes.</title>
        <authorList>
            <person name="Parey E."/>
            <person name="Louis A."/>
            <person name="Montfort J."/>
            <person name="Bouchez O."/>
            <person name="Roques C."/>
            <person name="Iampietro C."/>
            <person name="Lluch J."/>
            <person name="Castinel A."/>
            <person name="Donnadieu C."/>
            <person name="Desvignes T."/>
            <person name="Floi Bucao C."/>
            <person name="Jouanno E."/>
            <person name="Wen M."/>
            <person name="Mejri S."/>
            <person name="Dirks R."/>
            <person name="Jansen H."/>
            <person name="Henkel C."/>
            <person name="Chen W.J."/>
            <person name="Zahm M."/>
            <person name="Cabau C."/>
            <person name="Klopp C."/>
            <person name="Thompson A.W."/>
            <person name="Robinson-Rechavi M."/>
            <person name="Braasch I."/>
            <person name="Lecointre G."/>
            <person name="Bobe J."/>
            <person name="Postlethwait J.H."/>
            <person name="Berthelot C."/>
            <person name="Roest Crollius H."/>
            <person name="Guiguen Y."/>
        </authorList>
    </citation>
    <scope>NUCLEOTIDE SEQUENCE</scope>
    <source>
        <strain evidence="1">Concon-B</strain>
    </source>
</reference>
<dbReference type="AlphaFoldDB" id="A0A9Q1E3V2"/>
<proteinExistence type="predicted"/>
<organism evidence="1 2">
    <name type="scientific">Conger conger</name>
    <name type="common">Conger eel</name>
    <name type="synonym">Muraena conger</name>
    <dbReference type="NCBI Taxonomy" id="82655"/>
    <lineage>
        <taxon>Eukaryota</taxon>
        <taxon>Metazoa</taxon>
        <taxon>Chordata</taxon>
        <taxon>Craniata</taxon>
        <taxon>Vertebrata</taxon>
        <taxon>Euteleostomi</taxon>
        <taxon>Actinopterygii</taxon>
        <taxon>Neopterygii</taxon>
        <taxon>Teleostei</taxon>
        <taxon>Anguilliformes</taxon>
        <taxon>Congridae</taxon>
        <taxon>Conger</taxon>
    </lineage>
</organism>
<comment type="caution">
    <text evidence="1">The sequence shown here is derived from an EMBL/GenBank/DDBJ whole genome shotgun (WGS) entry which is preliminary data.</text>
</comment>
<evidence type="ECO:0000313" key="2">
    <source>
        <dbReference type="Proteomes" id="UP001152803"/>
    </source>
</evidence>
<name>A0A9Q1E3V2_CONCO</name>
<keyword evidence="2" id="KW-1185">Reference proteome</keyword>
<accession>A0A9Q1E3V2</accession>
<evidence type="ECO:0000313" key="1">
    <source>
        <dbReference type="EMBL" id="KAJ8289161.1"/>
    </source>
</evidence>
<dbReference type="Proteomes" id="UP001152803">
    <property type="component" value="Unassembled WGS sequence"/>
</dbReference>
<gene>
    <name evidence="1" type="ORF">COCON_G00018200</name>
</gene>
<dbReference type="EMBL" id="JAFJMO010000001">
    <property type="protein sequence ID" value="KAJ8289161.1"/>
    <property type="molecule type" value="Genomic_DNA"/>
</dbReference>